<gene>
    <name evidence="1" type="ORF">KCG34_09990</name>
</gene>
<organism evidence="1 2">
    <name type="scientific">Phenylobacterium montanum</name>
    <dbReference type="NCBI Taxonomy" id="2823693"/>
    <lineage>
        <taxon>Bacteria</taxon>
        <taxon>Pseudomonadati</taxon>
        <taxon>Pseudomonadota</taxon>
        <taxon>Alphaproteobacteria</taxon>
        <taxon>Caulobacterales</taxon>
        <taxon>Caulobacteraceae</taxon>
        <taxon>Phenylobacterium</taxon>
    </lineage>
</organism>
<evidence type="ECO:0000313" key="1">
    <source>
        <dbReference type="EMBL" id="QUD90163.1"/>
    </source>
</evidence>
<dbReference type="InterPro" id="IPR056082">
    <property type="entry name" value="BilB-like"/>
</dbReference>
<evidence type="ECO:0000313" key="2">
    <source>
        <dbReference type="Proteomes" id="UP000676409"/>
    </source>
</evidence>
<dbReference type="Pfam" id="PF24702">
    <property type="entry name" value="DUF7665"/>
    <property type="match status" value="1"/>
</dbReference>
<keyword evidence="2" id="KW-1185">Reference proteome</keyword>
<protein>
    <submittedName>
        <fullName evidence="1">Uncharacterized protein</fullName>
    </submittedName>
</protein>
<accession>A0A975G2Y0</accession>
<reference evidence="1" key="1">
    <citation type="submission" date="2021-04" db="EMBL/GenBank/DDBJ databases">
        <title>The complete genome sequence of Caulobacter sp. S6.</title>
        <authorList>
            <person name="Tang Y."/>
            <person name="Ouyang W."/>
            <person name="Liu Q."/>
            <person name="Huang B."/>
            <person name="Guo Z."/>
            <person name="Lei P."/>
        </authorList>
    </citation>
    <scope>NUCLEOTIDE SEQUENCE</scope>
    <source>
        <strain evidence="1">S6</strain>
    </source>
</reference>
<proteinExistence type="predicted"/>
<dbReference type="AlphaFoldDB" id="A0A975G2Y0"/>
<dbReference type="RefSeq" id="WP_211940214.1">
    <property type="nucleotide sequence ID" value="NZ_CP073078.1"/>
</dbReference>
<dbReference type="EMBL" id="CP073078">
    <property type="protein sequence ID" value="QUD90163.1"/>
    <property type="molecule type" value="Genomic_DNA"/>
</dbReference>
<dbReference type="KEGG" id="caul:KCG34_09990"/>
<dbReference type="Proteomes" id="UP000676409">
    <property type="component" value="Chromosome"/>
</dbReference>
<sequence length="156" mass="17444">MSPDEQALRADLRKAAFRLGVADGRWRAGEIAWPFVPVAITARDGRAYGLRFRCDGFPQAPPTAQPWDLEGGHPLPFDRWPRSRGGRLGAVFRQDWKNGTALYLPCDRESIAGHDAWRVQTPSKIWRPADGLVQYLELVHELLNSRDYAPPLGAAA</sequence>
<name>A0A975G2Y0_9CAUL</name>